<evidence type="ECO:0000313" key="8">
    <source>
        <dbReference type="EMBL" id="KAF9592663.1"/>
    </source>
</evidence>
<dbReference type="EMBL" id="JADFTS010000008">
    <property type="protein sequence ID" value="KAF9592663.1"/>
    <property type="molecule type" value="Genomic_DNA"/>
</dbReference>
<evidence type="ECO:0000256" key="4">
    <source>
        <dbReference type="ARBA" id="ARBA00022801"/>
    </source>
</evidence>
<keyword evidence="2" id="KW-0645">Protease</keyword>
<dbReference type="OrthoDB" id="1072226at2759"/>
<dbReference type="PANTHER" id="PTHR47967:SF123">
    <property type="entry name" value="ASPARTIC PROTEINASE NEPENTHESIN-1-LIKE"/>
    <property type="match status" value="1"/>
</dbReference>
<sequence>MRSLSQYLLSCFLLLLLLDWVFAGRDGLTIKLIHRDSIESPLYPGNLTMEQRIVRLNQQSKARLEQMALVAAMTRTAATPNQTIDPNGIIHAPVTLQGIFYLALVGIGTTKVEPYPYFESYYFLVDTGSSVTWTQCEGCNPCFYQKPPFFPYRKSTTFSESLCDSEGQCEFGTCEEGKCTYTLEYGSGAITEGGLGFEKFTFNSNDGGVEAFDQLRFGCGFKQSNFDFELADPMQNEIVGILGLGRGPTSLPNQLQFSDFSYCLRPWYNEGGVQEISTFLRMGNDARFQGGETIHTTPLAPHGSHYFVTMVGISFQGVRLPIEASAFARTPDGKGGCLLDTGSPWTVIQRKEYDIVRAAMQTYFRDFNVAQLPLDQGLFDLCYINPNQEEIPYPSMTFHFHQTDFEIDENQLFVNLEDGFCLAVGPHDHDYFSVLIGNHMQTNRRFIYNTEYNFLAFAREDCKLAS</sequence>
<keyword evidence="5" id="KW-0325">Glycoprotein</keyword>
<dbReference type="GO" id="GO:0004190">
    <property type="term" value="F:aspartic-type endopeptidase activity"/>
    <property type="evidence" value="ECO:0007669"/>
    <property type="project" value="UniProtKB-KW"/>
</dbReference>
<organism evidence="8 9">
    <name type="scientific">Coptis chinensis</name>
    <dbReference type="NCBI Taxonomy" id="261450"/>
    <lineage>
        <taxon>Eukaryota</taxon>
        <taxon>Viridiplantae</taxon>
        <taxon>Streptophyta</taxon>
        <taxon>Embryophyta</taxon>
        <taxon>Tracheophyta</taxon>
        <taxon>Spermatophyta</taxon>
        <taxon>Magnoliopsida</taxon>
        <taxon>Ranunculales</taxon>
        <taxon>Ranunculaceae</taxon>
        <taxon>Coptidoideae</taxon>
        <taxon>Coptis</taxon>
    </lineage>
</organism>
<feature type="chain" id="PRO_5032489994" description="Peptidase A1 domain-containing protein" evidence="6">
    <location>
        <begin position="24"/>
        <end position="466"/>
    </location>
</feature>
<evidence type="ECO:0000256" key="1">
    <source>
        <dbReference type="ARBA" id="ARBA00007447"/>
    </source>
</evidence>
<name>A0A835H8Y9_9MAGN</name>
<dbReference type="InterPro" id="IPR051708">
    <property type="entry name" value="Plant_Aspart_Prot_A1"/>
</dbReference>
<proteinExistence type="inferred from homology"/>
<feature type="domain" description="Peptidase A1" evidence="7">
    <location>
        <begin position="101"/>
        <end position="458"/>
    </location>
</feature>
<dbReference type="Gene3D" id="2.40.70.10">
    <property type="entry name" value="Acid Proteases"/>
    <property type="match status" value="2"/>
</dbReference>
<evidence type="ECO:0000256" key="5">
    <source>
        <dbReference type="ARBA" id="ARBA00023180"/>
    </source>
</evidence>
<protein>
    <recommendedName>
        <fullName evidence="7">Peptidase A1 domain-containing protein</fullName>
    </recommendedName>
</protein>
<dbReference type="Proteomes" id="UP000631114">
    <property type="component" value="Unassembled WGS sequence"/>
</dbReference>
<dbReference type="CDD" id="cd05476">
    <property type="entry name" value="pepsin_A_like_plant"/>
    <property type="match status" value="1"/>
</dbReference>
<dbReference type="InterPro" id="IPR021109">
    <property type="entry name" value="Peptidase_aspartic_dom_sf"/>
</dbReference>
<dbReference type="Pfam" id="PF14541">
    <property type="entry name" value="TAXi_C"/>
    <property type="match status" value="1"/>
</dbReference>
<dbReference type="Pfam" id="PF14543">
    <property type="entry name" value="TAXi_N"/>
    <property type="match status" value="1"/>
</dbReference>
<evidence type="ECO:0000313" key="9">
    <source>
        <dbReference type="Proteomes" id="UP000631114"/>
    </source>
</evidence>
<comment type="similarity">
    <text evidence="1">Belongs to the peptidase A1 family.</text>
</comment>
<dbReference type="InterPro" id="IPR032861">
    <property type="entry name" value="TAXi_N"/>
</dbReference>
<feature type="signal peptide" evidence="6">
    <location>
        <begin position="1"/>
        <end position="23"/>
    </location>
</feature>
<evidence type="ECO:0000259" key="7">
    <source>
        <dbReference type="PROSITE" id="PS51767"/>
    </source>
</evidence>
<dbReference type="PANTHER" id="PTHR47967">
    <property type="entry name" value="OS07G0603500 PROTEIN-RELATED"/>
    <property type="match status" value="1"/>
</dbReference>
<dbReference type="InterPro" id="IPR032799">
    <property type="entry name" value="TAXi_C"/>
</dbReference>
<evidence type="ECO:0000256" key="6">
    <source>
        <dbReference type="SAM" id="SignalP"/>
    </source>
</evidence>
<keyword evidence="4" id="KW-0378">Hydrolase</keyword>
<evidence type="ECO:0000256" key="2">
    <source>
        <dbReference type="ARBA" id="ARBA00022670"/>
    </source>
</evidence>
<dbReference type="InterPro" id="IPR034161">
    <property type="entry name" value="Pepsin-like_plant"/>
</dbReference>
<keyword evidence="3" id="KW-0064">Aspartyl protease</keyword>
<comment type="caution">
    <text evidence="8">The sequence shown here is derived from an EMBL/GenBank/DDBJ whole genome shotgun (WGS) entry which is preliminary data.</text>
</comment>
<dbReference type="AlphaFoldDB" id="A0A835H8Y9"/>
<dbReference type="GO" id="GO:0006508">
    <property type="term" value="P:proteolysis"/>
    <property type="evidence" value="ECO:0007669"/>
    <property type="project" value="UniProtKB-KW"/>
</dbReference>
<evidence type="ECO:0000256" key="3">
    <source>
        <dbReference type="ARBA" id="ARBA00022750"/>
    </source>
</evidence>
<dbReference type="PROSITE" id="PS51767">
    <property type="entry name" value="PEPTIDASE_A1"/>
    <property type="match status" value="1"/>
</dbReference>
<keyword evidence="9" id="KW-1185">Reference proteome</keyword>
<accession>A0A835H8Y9</accession>
<dbReference type="SUPFAM" id="SSF50630">
    <property type="entry name" value="Acid proteases"/>
    <property type="match status" value="1"/>
</dbReference>
<dbReference type="GO" id="GO:0005576">
    <property type="term" value="C:extracellular region"/>
    <property type="evidence" value="ECO:0007669"/>
    <property type="project" value="TreeGrafter"/>
</dbReference>
<reference evidence="8 9" key="1">
    <citation type="submission" date="2020-10" db="EMBL/GenBank/DDBJ databases">
        <title>The Coptis chinensis genome and diversification of protoberbering-type alkaloids.</title>
        <authorList>
            <person name="Wang B."/>
            <person name="Shu S."/>
            <person name="Song C."/>
            <person name="Liu Y."/>
        </authorList>
    </citation>
    <scope>NUCLEOTIDE SEQUENCE [LARGE SCALE GENOMIC DNA]</scope>
    <source>
        <strain evidence="8">HL-2020</strain>
        <tissue evidence="8">Leaf</tissue>
    </source>
</reference>
<keyword evidence="6" id="KW-0732">Signal</keyword>
<gene>
    <name evidence="8" type="ORF">IFM89_016740</name>
</gene>
<dbReference type="InterPro" id="IPR033121">
    <property type="entry name" value="PEPTIDASE_A1"/>
</dbReference>